<dbReference type="SUPFAM" id="SSF55347">
    <property type="entry name" value="Glyceraldehyde-3-phosphate dehydrogenase-like, C-terminal domain"/>
    <property type="match status" value="1"/>
</dbReference>
<evidence type="ECO:0000256" key="1">
    <source>
        <dbReference type="ARBA" id="ARBA00004937"/>
    </source>
</evidence>
<comment type="caution">
    <text evidence="8">The sequence shown here is derived from an EMBL/GenBank/DDBJ whole genome shotgun (WGS) entry which is preliminary data.</text>
</comment>
<reference evidence="9" key="1">
    <citation type="submission" date="2017-09" db="EMBL/GenBank/DDBJ databases">
        <title>Depth-based differentiation of microbial function through sediment-hosted aquifers and enrichment of novel symbionts in the deep terrestrial subsurface.</title>
        <authorList>
            <person name="Probst A.J."/>
            <person name="Ladd B."/>
            <person name="Jarett J.K."/>
            <person name="Geller-Mcgrath D.E."/>
            <person name="Sieber C.M.K."/>
            <person name="Emerson J.B."/>
            <person name="Anantharaman K."/>
            <person name="Thomas B.C."/>
            <person name="Malmstrom R."/>
            <person name="Stieglmeier M."/>
            <person name="Klingl A."/>
            <person name="Woyke T."/>
            <person name="Ryan C.M."/>
            <person name="Banfield J.F."/>
        </authorList>
    </citation>
    <scope>NUCLEOTIDE SEQUENCE [LARGE SCALE GENOMIC DNA]</scope>
</reference>
<gene>
    <name evidence="8" type="ORF">COU35_03180</name>
</gene>
<dbReference type="GO" id="GO:0009051">
    <property type="term" value="P:pentose-phosphate shunt, oxidative branch"/>
    <property type="evidence" value="ECO:0007669"/>
    <property type="project" value="TreeGrafter"/>
</dbReference>
<accession>A0A2H0TQ31</accession>
<dbReference type="PANTHER" id="PTHR23429">
    <property type="entry name" value="GLUCOSE-6-PHOSPHATE 1-DEHYDROGENASE G6PD"/>
    <property type="match status" value="1"/>
</dbReference>
<evidence type="ECO:0000256" key="4">
    <source>
        <dbReference type="ARBA" id="ARBA00023002"/>
    </source>
</evidence>
<keyword evidence="3" id="KW-0521">NADP</keyword>
<keyword evidence="5" id="KW-0119">Carbohydrate metabolism</keyword>
<dbReference type="PRINTS" id="PR00079">
    <property type="entry name" value="G6PDHDRGNASE"/>
</dbReference>
<dbReference type="InterPro" id="IPR022674">
    <property type="entry name" value="G6P_DH_NAD-bd"/>
</dbReference>
<dbReference type="PANTHER" id="PTHR23429:SF0">
    <property type="entry name" value="GLUCOSE-6-PHOSPHATE 1-DEHYDROGENASE"/>
    <property type="match status" value="1"/>
</dbReference>
<evidence type="ECO:0000259" key="6">
    <source>
        <dbReference type="Pfam" id="PF00479"/>
    </source>
</evidence>
<dbReference type="GO" id="GO:0006006">
    <property type="term" value="P:glucose metabolic process"/>
    <property type="evidence" value="ECO:0007669"/>
    <property type="project" value="UniProtKB-KW"/>
</dbReference>
<evidence type="ECO:0000256" key="2">
    <source>
        <dbReference type="ARBA" id="ARBA00022526"/>
    </source>
</evidence>
<keyword evidence="2" id="KW-0313">Glucose metabolism</keyword>
<feature type="domain" description="Glucose-6-phosphate dehydrogenase C-terminal" evidence="7">
    <location>
        <begin position="194"/>
        <end position="469"/>
    </location>
</feature>
<dbReference type="GO" id="GO:0004345">
    <property type="term" value="F:glucose-6-phosphate dehydrogenase activity"/>
    <property type="evidence" value="ECO:0007669"/>
    <property type="project" value="InterPro"/>
</dbReference>
<dbReference type="SUPFAM" id="SSF51735">
    <property type="entry name" value="NAD(P)-binding Rossmann-fold domains"/>
    <property type="match status" value="1"/>
</dbReference>
<evidence type="ECO:0008006" key="10">
    <source>
        <dbReference type="Google" id="ProtNLM"/>
    </source>
</evidence>
<sequence>MHARNIEKPFILTIYGASGDLAYLKLFSSIYAIAEQKRFPKDYHIVGFGRTSLSKKEFRARFEKGVRDNLGYAPREKVLQSLLRHVSYFHGEYNNLESFRQYKSFRNELCASKPHTRIEYFSVPPALFGDIVKNLAATKKSKKEDIRLIMEKPFGRDKASAQQLFHFVSQYFSEDQFYLLDHYLGKSSVQSILNMRHTNRILSNIMRGEEIANIQITAFETTGVENRIDYFEETGIVRDFIQSHLLQIFALVTMNIPNHHEADSLQREKMAMLEAADCMCDGANVVLGQYKSYRKQKKVKRGSKTETFAAVRLLIDKQDWHGVPIYIRTGKKLKKKSTYVVIEFKKFPFQSDKETPNRIIIEFFPFPKITLQMINFQEGIDTYQHLNASASIACDIEGCLPEHADLILDAINKQKLHFLSFGEIMASWDVVDEIADNIEQGHISVTPYADHSNGPAKQHMLTNKDGFEWVELPR</sequence>
<dbReference type="InterPro" id="IPR022675">
    <property type="entry name" value="G6P_DH_C"/>
</dbReference>
<comment type="pathway">
    <text evidence="1">Carbohydrate degradation; pentose phosphate pathway; D-ribulose 5-phosphate from D-glucose 6-phosphate (oxidative stage): step 1/3.</text>
</comment>
<evidence type="ECO:0000313" key="8">
    <source>
        <dbReference type="EMBL" id="PIR74270.1"/>
    </source>
</evidence>
<dbReference type="Gene3D" id="3.30.360.10">
    <property type="entry name" value="Dihydrodipicolinate Reductase, domain 2"/>
    <property type="match status" value="1"/>
</dbReference>
<protein>
    <recommendedName>
        <fullName evidence="10">Glucose-6-phosphate dehydrogenase (NADP(+))</fullName>
    </recommendedName>
</protein>
<name>A0A2H0TQ31_9BACT</name>
<dbReference type="GO" id="GO:0005829">
    <property type="term" value="C:cytosol"/>
    <property type="evidence" value="ECO:0007669"/>
    <property type="project" value="TreeGrafter"/>
</dbReference>
<dbReference type="GO" id="GO:0050661">
    <property type="term" value="F:NADP binding"/>
    <property type="evidence" value="ECO:0007669"/>
    <property type="project" value="InterPro"/>
</dbReference>
<evidence type="ECO:0000256" key="3">
    <source>
        <dbReference type="ARBA" id="ARBA00022857"/>
    </source>
</evidence>
<evidence type="ECO:0000313" key="9">
    <source>
        <dbReference type="Proteomes" id="UP000230154"/>
    </source>
</evidence>
<dbReference type="Proteomes" id="UP000230154">
    <property type="component" value="Unassembled WGS sequence"/>
</dbReference>
<feature type="domain" description="Glucose-6-phosphate dehydrogenase NAD-binding" evidence="6">
    <location>
        <begin position="14"/>
        <end position="190"/>
    </location>
</feature>
<keyword evidence="4" id="KW-0560">Oxidoreductase</keyword>
<proteinExistence type="predicted"/>
<dbReference type="AlphaFoldDB" id="A0A2H0TQ31"/>
<dbReference type="InterPro" id="IPR001282">
    <property type="entry name" value="G6P_DH"/>
</dbReference>
<dbReference type="Gene3D" id="3.40.50.720">
    <property type="entry name" value="NAD(P)-binding Rossmann-like Domain"/>
    <property type="match status" value="1"/>
</dbReference>
<dbReference type="Pfam" id="PF00479">
    <property type="entry name" value="G6PD_N"/>
    <property type="match status" value="1"/>
</dbReference>
<organism evidence="8 9">
    <name type="scientific">Candidatus Magasanikbacteria bacterium CG10_big_fil_rev_8_21_14_0_10_47_10</name>
    <dbReference type="NCBI Taxonomy" id="1974652"/>
    <lineage>
        <taxon>Bacteria</taxon>
        <taxon>Candidatus Magasanikiibacteriota</taxon>
    </lineage>
</organism>
<dbReference type="PIRSF" id="PIRSF000110">
    <property type="entry name" value="G6PD"/>
    <property type="match status" value="1"/>
</dbReference>
<dbReference type="Pfam" id="PF02781">
    <property type="entry name" value="G6PD_C"/>
    <property type="match status" value="1"/>
</dbReference>
<evidence type="ECO:0000259" key="7">
    <source>
        <dbReference type="Pfam" id="PF02781"/>
    </source>
</evidence>
<evidence type="ECO:0000256" key="5">
    <source>
        <dbReference type="ARBA" id="ARBA00023277"/>
    </source>
</evidence>
<dbReference type="InterPro" id="IPR036291">
    <property type="entry name" value="NAD(P)-bd_dom_sf"/>
</dbReference>
<dbReference type="EMBL" id="PFCB01000023">
    <property type="protein sequence ID" value="PIR74270.1"/>
    <property type="molecule type" value="Genomic_DNA"/>
</dbReference>